<name>A0ABU7Z208_9GAMM</name>
<reference evidence="1 2" key="1">
    <citation type="journal article" date="2016" name="Int. J. Syst. Evol. Microbiol.">
        <title>Lysobacter erysipheiresistens sp. nov., an antagonist of powdery mildew, isolated from tobacco-cultivated soil.</title>
        <authorList>
            <person name="Xie B."/>
            <person name="Li T."/>
            <person name="Lin X."/>
            <person name="Wang C.J."/>
            <person name="Chen Y.J."/>
            <person name="Liu W.J."/>
            <person name="Zhao Z.W."/>
        </authorList>
    </citation>
    <scope>NUCLEOTIDE SEQUENCE [LARGE SCALE GENOMIC DNA]</scope>
    <source>
        <strain evidence="1 2">RS-LYSO-3</strain>
    </source>
</reference>
<sequence>MLRSTNNMAGKACHVVASATQVGLTQALGVAMARKVFEDVKAQEEKLGLPDGFYMALYKEDDWSFVIKLNALVEAACTHSLVARLHAQELSGALAALDLGNSKFGKVALLRSLGSLTSEQASVLKLLYELRNSLAHNITQVSFSFAPYLDALDKNQRASFVKYAGHGVDEIVSHTGKAISRSDFVLENPKFALWMTVAEIIACLYLDHEIAEARLQRLALGQLKGGRA</sequence>
<comment type="caution">
    <text evidence="1">The sequence shown here is derived from an EMBL/GenBank/DDBJ whole genome shotgun (WGS) entry which is preliminary data.</text>
</comment>
<protein>
    <recommendedName>
        <fullName evidence="3">Apea-like HEPN domain-containing protein</fullName>
    </recommendedName>
</protein>
<keyword evidence="2" id="KW-1185">Reference proteome</keyword>
<evidence type="ECO:0000313" key="2">
    <source>
        <dbReference type="Proteomes" id="UP001355056"/>
    </source>
</evidence>
<accession>A0ABU7Z208</accession>
<gene>
    <name evidence="1" type="ORF">SNE34_14620</name>
</gene>
<dbReference type="RefSeq" id="WP_332618355.1">
    <property type="nucleotide sequence ID" value="NZ_JAXGFP010000013.1"/>
</dbReference>
<dbReference type="EMBL" id="JAXGFP010000013">
    <property type="protein sequence ID" value="MEG3185231.1"/>
    <property type="molecule type" value="Genomic_DNA"/>
</dbReference>
<proteinExistence type="predicted"/>
<evidence type="ECO:0000313" key="1">
    <source>
        <dbReference type="EMBL" id="MEG3185231.1"/>
    </source>
</evidence>
<evidence type="ECO:0008006" key="3">
    <source>
        <dbReference type="Google" id="ProtNLM"/>
    </source>
</evidence>
<dbReference type="Proteomes" id="UP001355056">
    <property type="component" value="Unassembled WGS sequence"/>
</dbReference>
<organism evidence="1 2">
    <name type="scientific">Novilysobacter erysipheiresistens</name>
    <dbReference type="NCBI Taxonomy" id="1749332"/>
    <lineage>
        <taxon>Bacteria</taxon>
        <taxon>Pseudomonadati</taxon>
        <taxon>Pseudomonadota</taxon>
        <taxon>Gammaproteobacteria</taxon>
        <taxon>Lysobacterales</taxon>
        <taxon>Lysobacteraceae</taxon>
        <taxon>Novilysobacter</taxon>
    </lineage>
</organism>